<dbReference type="GeneID" id="19465528"/>
<sequence>MDGMTDLALVLPKIVGDDPADFDSSPEQPYAESIESPNDMLVDPEDLIVDSDLNEKDDVININPDSDGEPAQRADDYEAMKNLVLPPLPEQPETLAEGYHTWHIEQWRGAKRREHGPVFEVGGFPWRVLMFPYGNNVDHASFYLEQGYPDGPPEDYTCCAQFGLVLWNPKCPELYTHHTAHHRFTKEEGDWGFTRFVELRKLWNSTWEDSGRLLVEGDEAMVTAYVRVVKDETGVLWHNFLNYDSKKETGFVGLKNQGATCYLNSLIQSLYFTNAFRKAIYQIPTGDEETLSNSAYTLQRLFYQLQTSDNAVGTNELTKSFGWETRHIFEQQDVQELSRKLMERMEEKMKGTEAENVLPSLFSGKVRTYISCINVEYESRRVEDFWDVQLNVSGNRSIEEGFKDYVQVETMDGENQYFAGDEFKLQDAKKGVIFESFPEVLHLQLKRFQYDIEHDAMMKVNDRYEFPETFDAEPYLSTDADRSEPWIYKLHSVLVHSGDLNAGHYYAFIKPTKDGWFYKYDDDKVTKATLREALEDNFGGEYTVNGTVHMSKAGTPLMRQNSAYMLVYIRESRQDKVLLPVLQEDTPPHLQRKLDEEAAVREARKKERDEQHLYLWVKVITEDTYNAHGGTDLTNFDANHDVDPAAARPYRMLRKATLRELIDKVAEDTNADPNKLRLWSMVNRQNKTTRPDMPLSNLDVTLEEAHQKLVGSKTAELRLWAEPAQEGVDKDGNAIWPVHPSTPNGVAHRTDLFLLFLKYFDVDNQQLSGAGHIYISRDKKVEELAPVILKKMGWPEKLPSGERLALKLFEEIKPSMIEPLKAKQSLKAAELQDGDIVCFQKSTDSRVSSESDRESVSLKSVPIDGRIEDARQFYDFLVHRRVVRFHPHPVRNANPEEFENFSLILSAKHSYDQMAAKVGERLGLDGTHLRFWTVNATTNNPKAAVKRGPSQTLQTILNPPYSTFSNNNQRFDSLFFEVLEISLSELDTKKPVTVYWLSEGVSKDEAVNILVPKNGNAQDVVNALIKKAGIDDEETGGPIRLYELHSHKIHKEHTPPRNQSVISITDYVTLVAERIPKEDLDAQQNEIIQAFHFQGEPNKAHGIPFRFRIMENEKFADTKKRLEKRMGVKGKNFEKIKFAVVKRSSYSKPTYLNDEDVIWEIASNDDDMLGLDHIDRTRVIRNGAGDLFLK</sequence>
<dbReference type="STRING" id="1116229.S3D4T6"/>
<evidence type="ECO:0000256" key="7">
    <source>
        <dbReference type="ARBA" id="ARBA00022801"/>
    </source>
</evidence>
<dbReference type="Pfam" id="PF22486">
    <property type="entry name" value="MATH_2"/>
    <property type="match status" value="1"/>
</dbReference>
<evidence type="ECO:0000256" key="4">
    <source>
        <dbReference type="ARBA" id="ARBA00012759"/>
    </source>
</evidence>
<evidence type="ECO:0000256" key="10">
    <source>
        <dbReference type="SAM" id="MobiDB-lite"/>
    </source>
</evidence>
<dbReference type="HOGENOM" id="CLU_003532_2_1_1"/>
<dbReference type="EMBL" id="KE145358">
    <property type="protein sequence ID" value="EPE33462.1"/>
    <property type="molecule type" value="Genomic_DNA"/>
</dbReference>
<evidence type="ECO:0000313" key="14">
    <source>
        <dbReference type="Proteomes" id="UP000016922"/>
    </source>
</evidence>
<dbReference type="eggNOG" id="KOG1863">
    <property type="taxonomic scope" value="Eukaryota"/>
</dbReference>
<organism evidence="13 14">
    <name type="scientific">Glarea lozoyensis (strain ATCC 20868 / MF5171)</name>
    <dbReference type="NCBI Taxonomy" id="1116229"/>
    <lineage>
        <taxon>Eukaryota</taxon>
        <taxon>Fungi</taxon>
        <taxon>Dikarya</taxon>
        <taxon>Ascomycota</taxon>
        <taxon>Pezizomycotina</taxon>
        <taxon>Leotiomycetes</taxon>
        <taxon>Helotiales</taxon>
        <taxon>Helotiaceae</taxon>
        <taxon>Glarea</taxon>
    </lineage>
</organism>
<dbReference type="InterPro" id="IPR018200">
    <property type="entry name" value="USP_CS"/>
</dbReference>
<accession>S3D4T6</accession>
<dbReference type="Gene3D" id="3.10.20.90">
    <property type="entry name" value="Phosphatidylinositol 3-kinase Catalytic Subunit, Chain A, domain 1"/>
    <property type="match status" value="2"/>
</dbReference>
<dbReference type="SUPFAM" id="SSF49599">
    <property type="entry name" value="TRAF domain-like"/>
    <property type="match status" value="1"/>
</dbReference>
<dbReference type="Pfam" id="PF00443">
    <property type="entry name" value="UCH"/>
    <property type="match status" value="1"/>
</dbReference>
<evidence type="ECO:0000259" key="12">
    <source>
        <dbReference type="PROSITE" id="PS50235"/>
    </source>
</evidence>
<dbReference type="EC" id="3.4.19.12" evidence="4"/>
<dbReference type="PROSITE" id="PS50144">
    <property type="entry name" value="MATH"/>
    <property type="match status" value="1"/>
</dbReference>
<dbReference type="PROSITE" id="PS00972">
    <property type="entry name" value="USP_1"/>
    <property type="match status" value="1"/>
</dbReference>
<keyword evidence="14" id="KW-1185">Reference proteome</keyword>
<evidence type="ECO:0000256" key="3">
    <source>
        <dbReference type="ARBA" id="ARBA00009085"/>
    </source>
</evidence>
<evidence type="ECO:0000256" key="1">
    <source>
        <dbReference type="ARBA" id="ARBA00000707"/>
    </source>
</evidence>
<dbReference type="SUPFAM" id="SSF54001">
    <property type="entry name" value="Cysteine proteinases"/>
    <property type="match status" value="1"/>
</dbReference>
<dbReference type="SMART" id="SM00061">
    <property type="entry name" value="MATH"/>
    <property type="match status" value="1"/>
</dbReference>
<dbReference type="FunFam" id="3.90.70.10:FF:000005">
    <property type="entry name" value="Ubiquitin carboxyl-terminal hydrolase 7"/>
    <property type="match status" value="1"/>
</dbReference>
<dbReference type="Gene3D" id="3.90.70.10">
    <property type="entry name" value="Cysteine proteinases"/>
    <property type="match status" value="1"/>
</dbReference>
<dbReference type="Pfam" id="PF12436">
    <property type="entry name" value="USP7_ICP0_bdg"/>
    <property type="match status" value="1"/>
</dbReference>
<keyword evidence="8" id="KW-0788">Thiol protease</keyword>
<dbReference type="InterPro" id="IPR029346">
    <property type="entry name" value="USP_C"/>
</dbReference>
<evidence type="ECO:0000256" key="5">
    <source>
        <dbReference type="ARBA" id="ARBA00022670"/>
    </source>
</evidence>
<proteinExistence type="inferred from homology"/>
<dbReference type="PANTHER" id="PTHR24006:SF644">
    <property type="entry name" value="UBIQUITIN CARBOXYL-TERMINAL HYDROLASE 7"/>
    <property type="match status" value="1"/>
</dbReference>
<dbReference type="PANTHER" id="PTHR24006">
    <property type="entry name" value="UBIQUITIN CARBOXYL-TERMINAL HYDROLASE"/>
    <property type="match status" value="1"/>
</dbReference>
<protein>
    <recommendedName>
        <fullName evidence="4">ubiquitinyl hydrolase 1</fullName>
        <ecNumber evidence="4">3.4.19.12</ecNumber>
    </recommendedName>
</protein>
<gene>
    <name evidence="13" type="ORF">GLAREA_06475</name>
</gene>
<comment type="similarity">
    <text evidence="3">Belongs to the peptidase C19 family.</text>
</comment>
<name>S3D4T6_GLAL2</name>
<dbReference type="InterPro" id="IPR008974">
    <property type="entry name" value="TRAF-like"/>
</dbReference>
<dbReference type="Gene3D" id="2.60.210.10">
    <property type="entry name" value="Apoptosis, Tumor Necrosis Factor Receptor Associated Protein 2, Chain A"/>
    <property type="match status" value="1"/>
</dbReference>
<reference evidence="13 14" key="1">
    <citation type="journal article" date="2013" name="BMC Genomics">
        <title>Genomics-driven discovery of the pneumocandin biosynthetic gene cluster in the fungus Glarea lozoyensis.</title>
        <authorList>
            <person name="Chen L."/>
            <person name="Yue Q."/>
            <person name="Zhang X."/>
            <person name="Xiang M."/>
            <person name="Wang C."/>
            <person name="Li S."/>
            <person name="Che Y."/>
            <person name="Ortiz-Lopez F.J."/>
            <person name="Bills G.F."/>
            <person name="Liu X."/>
            <person name="An Z."/>
        </authorList>
    </citation>
    <scope>NUCLEOTIDE SEQUENCE [LARGE SCALE GENOMIC DNA]</scope>
    <source>
        <strain evidence="14">ATCC 20868 / MF5171</strain>
    </source>
</reference>
<dbReference type="PROSITE" id="PS50235">
    <property type="entry name" value="USP_3"/>
    <property type="match status" value="1"/>
</dbReference>
<dbReference type="PROSITE" id="PS00973">
    <property type="entry name" value="USP_2"/>
    <property type="match status" value="1"/>
</dbReference>
<dbReference type="GO" id="GO:0004175">
    <property type="term" value="F:endopeptidase activity"/>
    <property type="evidence" value="ECO:0007669"/>
    <property type="project" value="UniProtKB-ARBA"/>
</dbReference>
<dbReference type="GO" id="GO:0140492">
    <property type="term" value="F:metal-dependent deubiquitinase activity"/>
    <property type="evidence" value="ECO:0007669"/>
    <property type="project" value="UniProtKB-ARBA"/>
</dbReference>
<dbReference type="OrthoDB" id="289038at2759"/>
<evidence type="ECO:0000256" key="9">
    <source>
        <dbReference type="ARBA" id="ARBA00023242"/>
    </source>
</evidence>
<dbReference type="GO" id="GO:0031647">
    <property type="term" value="P:regulation of protein stability"/>
    <property type="evidence" value="ECO:0007669"/>
    <property type="project" value="TreeGrafter"/>
</dbReference>
<dbReference type="InterPro" id="IPR002083">
    <property type="entry name" value="MATH/TRAF_dom"/>
</dbReference>
<dbReference type="GO" id="GO:0005634">
    <property type="term" value="C:nucleus"/>
    <property type="evidence" value="ECO:0007669"/>
    <property type="project" value="UniProtKB-SubCell"/>
</dbReference>
<feature type="region of interest" description="Disordered" evidence="10">
    <location>
        <begin position="53"/>
        <end position="72"/>
    </location>
</feature>
<evidence type="ECO:0000259" key="11">
    <source>
        <dbReference type="PROSITE" id="PS50144"/>
    </source>
</evidence>
<evidence type="ECO:0000256" key="8">
    <source>
        <dbReference type="ARBA" id="ARBA00022807"/>
    </source>
</evidence>
<evidence type="ECO:0000313" key="13">
    <source>
        <dbReference type="EMBL" id="EPE33462.1"/>
    </source>
</evidence>
<dbReference type="OMA" id="HTAHHRF"/>
<dbReference type="GO" id="GO:0004843">
    <property type="term" value="F:cysteine-type deubiquitinase activity"/>
    <property type="evidence" value="ECO:0007669"/>
    <property type="project" value="UniProtKB-EC"/>
</dbReference>
<feature type="domain" description="MATH" evidence="11">
    <location>
        <begin position="97"/>
        <end position="226"/>
    </location>
</feature>
<keyword evidence="7" id="KW-0378">Hydrolase</keyword>
<dbReference type="InterPro" id="IPR001394">
    <property type="entry name" value="Peptidase_C19_UCH"/>
</dbReference>
<keyword evidence="5" id="KW-0645">Protease</keyword>
<comment type="subcellular location">
    <subcellularLocation>
        <location evidence="2">Nucleus</location>
    </subcellularLocation>
</comment>
<keyword evidence="6" id="KW-0833">Ubl conjugation pathway</keyword>
<dbReference type="FunFam" id="2.60.210.10:FF:000011">
    <property type="entry name" value="Ubiquitin carboxyl-terminal hydrolase 7"/>
    <property type="match status" value="1"/>
</dbReference>
<dbReference type="CDD" id="cd02659">
    <property type="entry name" value="peptidase_C19C"/>
    <property type="match status" value="1"/>
</dbReference>
<dbReference type="Proteomes" id="UP000016922">
    <property type="component" value="Unassembled WGS sequence"/>
</dbReference>
<dbReference type="InterPro" id="IPR028889">
    <property type="entry name" value="USP"/>
</dbReference>
<evidence type="ECO:0000256" key="6">
    <source>
        <dbReference type="ARBA" id="ARBA00022786"/>
    </source>
</evidence>
<keyword evidence="9" id="KW-0539">Nucleus</keyword>
<dbReference type="InterPro" id="IPR050164">
    <property type="entry name" value="Peptidase_C19"/>
</dbReference>
<feature type="region of interest" description="Disordered" evidence="10">
    <location>
        <begin position="12"/>
        <end position="43"/>
    </location>
</feature>
<dbReference type="Pfam" id="PF14533">
    <property type="entry name" value="USP7_C2"/>
    <property type="match status" value="1"/>
</dbReference>
<dbReference type="GO" id="GO:0005829">
    <property type="term" value="C:cytosol"/>
    <property type="evidence" value="ECO:0007669"/>
    <property type="project" value="TreeGrafter"/>
</dbReference>
<dbReference type="InterPro" id="IPR038765">
    <property type="entry name" value="Papain-like_cys_pep_sf"/>
</dbReference>
<dbReference type="KEGG" id="glz:GLAREA_06475"/>
<dbReference type="AlphaFoldDB" id="S3D4T6"/>
<dbReference type="InterPro" id="IPR024729">
    <property type="entry name" value="USP7_ICP0-binding_dom"/>
</dbReference>
<comment type="catalytic activity">
    <reaction evidence="1">
        <text>Thiol-dependent hydrolysis of ester, thioester, amide, peptide and isopeptide bonds formed by the C-terminal Gly of ubiquitin (a 76-residue protein attached to proteins as an intracellular targeting signal).</text>
        <dbReference type="EC" id="3.4.19.12"/>
    </reaction>
</comment>
<dbReference type="RefSeq" id="XP_008080079.1">
    <property type="nucleotide sequence ID" value="XM_008081888.1"/>
</dbReference>
<dbReference type="GO" id="GO:0006508">
    <property type="term" value="P:proteolysis"/>
    <property type="evidence" value="ECO:0007669"/>
    <property type="project" value="UniProtKB-KW"/>
</dbReference>
<evidence type="ECO:0000256" key="2">
    <source>
        <dbReference type="ARBA" id="ARBA00004123"/>
    </source>
</evidence>
<dbReference type="GO" id="GO:0016579">
    <property type="term" value="P:protein deubiquitination"/>
    <property type="evidence" value="ECO:0007669"/>
    <property type="project" value="InterPro"/>
</dbReference>
<feature type="domain" description="USP" evidence="12">
    <location>
        <begin position="252"/>
        <end position="571"/>
    </location>
</feature>